<sequence>MSSPWRVEGERVWRMGNRLPRADAATFRVLSFSFARDAERVWTPWHRVKADAATFRALDRGVVHDDLGEPVAHGYGADRDTVVFSAGVGRPVRVAGAEPAAFLSLGGFFGHDARSCYSHGRPLRGADPGDWRIVDQRMLYSTSGGRVYHAWRPVPADAATFTTLTVTSAGRLRQVARDAERFYLDGEPLSERELTERLR</sequence>
<dbReference type="Proteomes" id="UP000677152">
    <property type="component" value="Chromosome"/>
</dbReference>
<reference evidence="1" key="1">
    <citation type="submission" date="2021-04" db="EMBL/GenBank/DDBJ databases">
        <title>Genomic sequence of Actinosynnema pretiosum subsp. pretiosum ATCC 31280 (C-14919).</title>
        <authorList>
            <person name="Bai L."/>
            <person name="Wang X."/>
            <person name="Xiao Y."/>
        </authorList>
    </citation>
    <scope>NUCLEOTIDE SEQUENCE</scope>
    <source>
        <strain evidence="1">ATCC 31280</strain>
    </source>
</reference>
<organism evidence="1 2">
    <name type="scientific">Actinosynnema pretiosum subsp. pretiosum</name>
    <dbReference type="NCBI Taxonomy" id="103721"/>
    <lineage>
        <taxon>Bacteria</taxon>
        <taxon>Bacillati</taxon>
        <taxon>Actinomycetota</taxon>
        <taxon>Actinomycetes</taxon>
        <taxon>Pseudonocardiales</taxon>
        <taxon>Pseudonocardiaceae</taxon>
        <taxon>Actinosynnema</taxon>
    </lineage>
</organism>
<name>A0AA45LB73_9PSEU</name>
<accession>A0AA45LB73</accession>
<gene>
    <name evidence="1" type="ORF">KCV87_11900</name>
</gene>
<protein>
    <submittedName>
        <fullName evidence="1">Uncharacterized protein</fullName>
    </submittedName>
</protein>
<dbReference type="EMBL" id="CP073249">
    <property type="protein sequence ID" value="QUF06686.1"/>
    <property type="molecule type" value="Genomic_DNA"/>
</dbReference>
<proteinExistence type="predicted"/>
<dbReference type="AlphaFoldDB" id="A0AA45LB73"/>
<evidence type="ECO:0000313" key="2">
    <source>
        <dbReference type="Proteomes" id="UP000677152"/>
    </source>
</evidence>
<evidence type="ECO:0000313" key="1">
    <source>
        <dbReference type="EMBL" id="QUF06686.1"/>
    </source>
</evidence>